<dbReference type="CDD" id="cd02940">
    <property type="entry name" value="DHPD_FMN"/>
    <property type="match status" value="1"/>
</dbReference>
<dbReference type="InterPro" id="IPR009051">
    <property type="entry name" value="Helical_ferredxn"/>
</dbReference>
<dbReference type="Gene3D" id="3.30.70.20">
    <property type="match status" value="1"/>
</dbReference>
<dbReference type="InterPro" id="IPR017896">
    <property type="entry name" value="4Fe4S_Fe-S-bd"/>
</dbReference>
<evidence type="ECO:0000256" key="8">
    <source>
        <dbReference type="ARBA" id="ARBA00018101"/>
    </source>
</evidence>
<evidence type="ECO:0000256" key="4">
    <source>
        <dbReference type="ARBA" id="ARBA00004715"/>
    </source>
</evidence>
<gene>
    <name evidence="31" type="primary">preA</name>
    <name evidence="31" type="ORF">CLVI_00090</name>
</gene>
<sequence length="501" mass="54792">MSILLYKDISIKEDVAGCLLCNDAPCSKACPYSVEPDSIIRSLIFENKLGAVNKLPNPMPCETCDTKPCKEACLKGKINEPIQIDRIMKVISTESKTKEEVVDLSIDFCGIHCENPFFLSSSVVGSNYEMVAKAFEMGWAGVAFKTIGMFVPKEVSPRFTSLSKANGPFVGFKNIEQISDHTLEENIEFLKRLKKDYPSKIIVASIMGQNEDEWTKLAELMTEAGADIIECNFSCPHMTAKGVGSDVGQNPEIVDLYTKATRLGTNLPILAKMTPNIGNMTIPAIAAMEAGATGIAAINTIKSIMNVNLSTFSSEPNVEGKTSVGGYSGKAVKPIALRFIHEMKNCKELKNAPISGMGGIETWRDAAEFLALGCENLQITTAVMQYGYRIIEDLMDGMKLYLSLQGYKNISQIVGQALPNIVPADKLERDSICYPRFDRDKCLGCGRCYLSCYDGGHQAIKINEKTKKPVLIVNKCVGCHLCVTVCPVQAVLPGKRVNTKQ</sequence>
<evidence type="ECO:0000256" key="15">
    <source>
        <dbReference type="ARBA" id="ARBA00023002"/>
    </source>
</evidence>
<keyword evidence="10" id="KW-0288">FMN</keyword>
<keyword evidence="14" id="KW-0521">NADP</keyword>
<dbReference type="OrthoDB" id="9794954at2"/>
<dbReference type="RefSeq" id="WP_106058069.1">
    <property type="nucleotide sequence ID" value="NZ_PVXQ01000001.1"/>
</dbReference>
<comment type="cofactor">
    <cofactor evidence="2">
        <name>FAD</name>
        <dbReference type="ChEBI" id="CHEBI:57692"/>
    </cofactor>
</comment>
<comment type="catalytic activity">
    <reaction evidence="26">
        <text>(S)-dihydroorotate + NAD(+) = orotate + NADH + H(+)</text>
        <dbReference type="Rhea" id="RHEA:13513"/>
        <dbReference type="ChEBI" id="CHEBI:15378"/>
        <dbReference type="ChEBI" id="CHEBI:30839"/>
        <dbReference type="ChEBI" id="CHEBI:30864"/>
        <dbReference type="ChEBI" id="CHEBI:57540"/>
        <dbReference type="ChEBI" id="CHEBI:57945"/>
        <dbReference type="EC" id="1.3.1.14"/>
    </reaction>
</comment>
<evidence type="ECO:0000256" key="3">
    <source>
        <dbReference type="ARBA" id="ARBA00003616"/>
    </source>
</evidence>
<dbReference type="PROSITE" id="PS00198">
    <property type="entry name" value="4FE4S_FER_1"/>
    <property type="match status" value="1"/>
</dbReference>
<dbReference type="GO" id="GO:0046872">
    <property type="term" value="F:metal ion binding"/>
    <property type="evidence" value="ECO:0007669"/>
    <property type="project" value="UniProtKB-KW"/>
</dbReference>
<dbReference type="GO" id="GO:0004589">
    <property type="term" value="F:dihydroorotate dehydrogenase (NAD+) activity"/>
    <property type="evidence" value="ECO:0007669"/>
    <property type="project" value="UniProtKB-EC"/>
</dbReference>
<keyword evidence="18" id="KW-0520">NAD</keyword>
<evidence type="ECO:0000256" key="11">
    <source>
        <dbReference type="ARBA" id="ARBA00022723"/>
    </source>
</evidence>
<evidence type="ECO:0000313" key="31">
    <source>
        <dbReference type="EMBL" id="PRR84487.1"/>
    </source>
</evidence>
<dbReference type="PANTHER" id="PTHR43073:SF2">
    <property type="entry name" value="DIHYDROPYRIMIDINE DEHYDROGENASE [NADP(+)]"/>
    <property type="match status" value="1"/>
</dbReference>
<evidence type="ECO:0000256" key="22">
    <source>
        <dbReference type="ARBA" id="ARBA00032046"/>
    </source>
</evidence>
<feature type="domain" description="4Fe-4S ferredoxin-type" evidence="30">
    <location>
        <begin position="467"/>
        <end position="496"/>
    </location>
</feature>
<evidence type="ECO:0000259" key="30">
    <source>
        <dbReference type="PROSITE" id="PS51379"/>
    </source>
</evidence>
<dbReference type="InterPro" id="IPR013785">
    <property type="entry name" value="Aldolase_TIM"/>
</dbReference>
<dbReference type="Pfam" id="PF01180">
    <property type="entry name" value="DHO_dh"/>
    <property type="match status" value="1"/>
</dbReference>
<evidence type="ECO:0000256" key="1">
    <source>
        <dbReference type="ARBA" id="ARBA00001917"/>
    </source>
</evidence>
<dbReference type="InterPro" id="IPR005720">
    <property type="entry name" value="Dihydroorotate_DH_cat"/>
</dbReference>
<evidence type="ECO:0000256" key="19">
    <source>
        <dbReference type="ARBA" id="ARBA00029440"/>
    </source>
</evidence>
<name>A0A2T0BKU7_9CLOT</name>
<accession>A0A2T0BKU7</accession>
<evidence type="ECO:0000256" key="29">
    <source>
        <dbReference type="ARBA" id="ARBA00049728"/>
    </source>
</evidence>
<dbReference type="EC" id="1.3.1.1" evidence="29"/>
<dbReference type="InterPro" id="IPR028261">
    <property type="entry name" value="DPD_II"/>
</dbReference>
<reference evidence="31 32" key="1">
    <citation type="submission" date="2018-03" db="EMBL/GenBank/DDBJ databases">
        <title>Genome sequence of Clostridium vincentii DSM 10228.</title>
        <authorList>
            <person name="Poehlein A."/>
            <person name="Daniel R."/>
        </authorList>
    </citation>
    <scope>NUCLEOTIDE SEQUENCE [LARGE SCALE GENOMIC DNA]</scope>
    <source>
        <strain evidence="31 32">DSM 10228</strain>
    </source>
</reference>
<dbReference type="GO" id="GO:0000166">
    <property type="term" value="F:nucleotide binding"/>
    <property type="evidence" value="ECO:0007669"/>
    <property type="project" value="UniProtKB-KW"/>
</dbReference>
<evidence type="ECO:0000256" key="13">
    <source>
        <dbReference type="ARBA" id="ARBA00022827"/>
    </source>
</evidence>
<dbReference type="AlphaFoldDB" id="A0A2T0BKU7"/>
<evidence type="ECO:0000256" key="28">
    <source>
        <dbReference type="ARBA" id="ARBA00049714"/>
    </source>
</evidence>
<evidence type="ECO:0000256" key="16">
    <source>
        <dbReference type="ARBA" id="ARBA00023004"/>
    </source>
</evidence>
<evidence type="ECO:0000256" key="9">
    <source>
        <dbReference type="ARBA" id="ARBA00022630"/>
    </source>
</evidence>
<comment type="caution">
    <text evidence="31">The sequence shown here is derived from an EMBL/GenBank/DDBJ whole genome shotgun (WGS) entry which is preliminary data.</text>
</comment>
<feature type="domain" description="4Fe-4S ferredoxin-type" evidence="30">
    <location>
        <begin position="433"/>
        <end position="465"/>
    </location>
</feature>
<comment type="pathway">
    <text evidence="19">Amino-acid biosynthesis.</text>
</comment>
<dbReference type="EMBL" id="PVXQ01000001">
    <property type="protein sequence ID" value="PRR84487.1"/>
    <property type="molecule type" value="Genomic_DNA"/>
</dbReference>
<evidence type="ECO:0000256" key="7">
    <source>
        <dbReference type="ARBA" id="ARBA00012061"/>
    </source>
</evidence>
<keyword evidence="12" id="KW-0547">Nucleotide-binding</keyword>
<keyword evidence="16" id="KW-0408">Iron</keyword>
<comment type="subunit">
    <text evidence="28">Heterotetramer of 2 PreA and 2 PreT subunits.</text>
</comment>
<organism evidence="31 32">
    <name type="scientific">Clostridium vincentii</name>
    <dbReference type="NCBI Taxonomy" id="52704"/>
    <lineage>
        <taxon>Bacteria</taxon>
        <taxon>Bacillati</taxon>
        <taxon>Bacillota</taxon>
        <taxon>Clostridia</taxon>
        <taxon>Eubacteriales</taxon>
        <taxon>Clostridiaceae</taxon>
        <taxon>Clostridium</taxon>
    </lineage>
</organism>
<dbReference type="FunFam" id="3.20.20.70:FF:000027">
    <property type="entry name" value="Dihydropyrimidine dehydrogenase [NADP(+)]"/>
    <property type="match status" value="1"/>
</dbReference>
<dbReference type="PANTHER" id="PTHR43073">
    <property type="entry name" value="DIHYDROPYRIMIDINE DEHYDROGENASE [NADP(+)]"/>
    <property type="match status" value="1"/>
</dbReference>
<protein>
    <recommendedName>
        <fullName evidence="8">Dihydroorotate dehydrogenase B (NAD(+)), catalytic subunit</fullName>
        <ecNumber evidence="29">1.3.1.1</ecNumber>
        <ecNumber evidence="7">1.3.1.14</ecNumber>
    </recommendedName>
    <alternativeName>
        <fullName evidence="20">Dihydroorotate oxidase B</fullName>
    </alternativeName>
    <alternativeName>
        <fullName evidence="23">Dihydrothymine dehydrogenase</fullName>
    </alternativeName>
    <alternativeName>
        <fullName evidence="21">Dihydrouracil dehydrogenase</fullName>
    </alternativeName>
    <alternativeName>
        <fullName evidence="22">Orotate reductase (NADH)</fullName>
    </alternativeName>
</protein>
<evidence type="ECO:0000256" key="10">
    <source>
        <dbReference type="ARBA" id="ARBA00022643"/>
    </source>
</evidence>
<dbReference type="GO" id="GO:0004159">
    <property type="term" value="F:dihydropyrimidine dehydrogenase (NAD+) activity"/>
    <property type="evidence" value="ECO:0007669"/>
    <property type="project" value="UniProtKB-EC"/>
</dbReference>
<keyword evidence="32" id="KW-1185">Reference proteome</keyword>
<evidence type="ECO:0000256" key="20">
    <source>
        <dbReference type="ARBA" id="ARBA00029718"/>
    </source>
</evidence>
<evidence type="ECO:0000256" key="18">
    <source>
        <dbReference type="ARBA" id="ARBA00023027"/>
    </source>
</evidence>
<dbReference type="NCBIfam" id="NF006183">
    <property type="entry name" value="PRK08318.1"/>
    <property type="match status" value="1"/>
</dbReference>
<dbReference type="PROSITE" id="PS51379">
    <property type="entry name" value="4FE4S_FER_2"/>
    <property type="match status" value="2"/>
</dbReference>
<dbReference type="InterPro" id="IPR017900">
    <property type="entry name" value="4Fe4S_Fe_S_CS"/>
</dbReference>
<evidence type="ECO:0000313" key="32">
    <source>
        <dbReference type="Proteomes" id="UP000239471"/>
    </source>
</evidence>
<keyword evidence="9" id="KW-0285">Flavoprotein</keyword>
<comment type="cofactor">
    <cofactor evidence="1">
        <name>FMN</name>
        <dbReference type="ChEBI" id="CHEBI:58210"/>
    </cofactor>
</comment>
<dbReference type="Proteomes" id="UP000239471">
    <property type="component" value="Unassembled WGS sequence"/>
</dbReference>
<dbReference type="GO" id="GO:0051536">
    <property type="term" value="F:iron-sulfur cluster binding"/>
    <property type="evidence" value="ECO:0007669"/>
    <property type="project" value="UniProtKB-KW"/>
</dbReference>
<dbReference type="Pfam" id="PF14697">
    <property type="entry name" value="Fer4_21"/>
    <property type="match status" value="1"/>
</dbReference>
<evidence type="ECO:0000256" key="14">
    <source>
        <dbReference type="ARBA" id="ARBA00022857"/>
    </source>
</evidence>
<evidence type="ECO:0000256" key="26">
    <source>
        <dbReference type="ARBA" id="ARBA00048996"/>
    </source>
</evidence>
<keyword evidence="13" id="KW-0274">FAD</keyword>
<evidence type="ECO:0000256" key="27">
    <source>
        <dbReference type="ARBA" id="ARBA00049578"/>
    </source>
</evidence>
<proteinExistence type="inferred from homology"/>
<keyword evidence="17" id="KW-0411">Iron-sulfur</keyword>
<comment type="function">
    <text evidence="3">Catalyzes the conversion of dihydroorotate to orotate with NAD(+) as electron acceptor.</text>
</comment>
<comment type="catalytic activity">
    <reaction evidence="25">
        <text>5,6-dihydrouracil + NAD(+) = uracil + NADH + H(+)</text>
        <dbReference type="Rhea" id="RHEA:20189"/>
        <dbReference type="ChEBI" id="CHEBI:15378"/>
        <dbReference type="ChEBI" id="CHEBI:15901"/>
        <dbReference type="ChEBI" id="CHEBI:17568"/>
        <dbReference type="ChEBI" id="CHEBI:57540"/>
        <dbReference type="ChEBI" id="CHEBI:57945"/>
        <dbReference type="EC" id="1.3.1.1"/>
    </reaction>
</comment>
<dbReference type="SUPFAM" id="SSF54862">
    <property type="entry name" value="4Fe-4S ferredoxins"/>
    <property type="match status" value="1"/>
</dbReference>
<dbReference type="SUPFAM" id="SSF51395">
    <property type="entry name" value="FMN-linked oxidoreductases"/>
    <property type="match status" value="1"/>
</dbReference>
<dbReference type="Gene3D" id="1.10.1060.10">
    <property type="entry name" value="Alpha-helical ferredoxin"/>
    <property type="match status" value="1"/>
</dbReference>
<keyword evidence="15 31" id="KW-0560">Oxidoreductase</keyword>
<evidence type="ECO:0000256" key="12">
    <source>
        <dbReference type="ARBA" id="ARBA00022741"/>
    </source>
</evidence>
<evidence type="ECO:0000256" key="5">
    <source>
        <dbReference type="ARBA" id="ARBA00008008"/>
    </source>
</evidence>
<dbReference type="GO" id="GO:0005737">
    <property type="term" value="C:cytoplasm"/>
    <property type="evidence" value="ECO:0007669"/>
    <property type="project" value="InterPro"/>
</dbReference>
<dbReference type="Pfam" id="PF14691">
    <property type="entry name" value="Fer4_20"/>
    <property type="match status" value="1"/>
</dbReference>
<evidence type="ECO:0000256" key="25">
    <source>
        <dbReference type="ARBA" id="ARBA00048792"/>
    </source>
</evidence>
<evidence type="ECO:0000256" key="21">
    <source>
        <dbReference type="ARBA" id="ARBA00030119"/>
    </source>
</evidence>
<comment type="similarity">
    <text evidence="6">Belongs to the dihydropyrimidine dehydrogenase family.</text>
</comment>
<comment type="function">
    <text evidence="27">Involved in pyrimidine base degradation. Catalyzes physiologically the reduction of uracil to 5,6-dihydrouracil (DHU) by using NADH as a specific cosubstrate. It also catalyzes the reverse reaction and the reduction of thymine to 5,6-dihydrothymine (DHT).</text>
</comment>
<evidence type="ECO:0000256" key="23">
    <source>
        <dbReference type="ARBA" id="ARBA00032722"/>
    </source>
</evidence>
<evidence type="ECO:0000256" key="24">
    <source>
        <dbReference type="ARBA" id="ARBA00047685"/>
    </source>
</evidence>
<comment type="catalytic activity">
    <reaction evidence="24">
        <text>5,6-dihydrothymine + NAD(+) = thymine + NADH + H(+)</text>
        <dbReference type="Rhea" id="RHEA:28791"/>
        <dbReference type="ChEBI" id="CHEBI:15378"/>
        <dbReference type="ChEBI" id="CHEBI:17821"/>
        <dbReference type="ChEBI" id="CHEBI:27468"/>
        <dbReference type="ChEBI" id="CHEBI:57540"/>
        <dbReference type="ChEBI" id="CHEBI:57945"/>
        <dbReference type="EC" id="1.3.1.1"/>
    </reaction>
</comment>
<dbReference type="Gene3D" id="3.20.20.70">
    <property type="entry name" value="Aldolase class I"/>
    <property type="match status" value="1"/>
</dbReference>
<comment type="similarity">
    <text evidence="5">Belongs to the dihydroorotate dehydrogenase family. Type 1 subfamily.</text>
</comment>
<evidence type="ECO:0000256" key="17">
    <source>
        <dbReference type="ARBA" id="ARBA00023014"/>
    </source>
</evidence>
<keyword evidence="11" id="KW-0479">Metal-binding</keyword>
<dbReference type="EC" id="1.3.1.14" evidence="7"/>
<evidence type="ECO:0000256" key="6">
    <source>
        <dbReference type="ARBA" id="ARBA00010804"/>
    </source>
</evidence>
<comment type="pathway">
    <text evidence="4">Pyrimidine metabolism; UMP biosynthesis via de novo pathway; orotate from (S)-dihydroorotate (NAD(+) route): step 1/1.</text>
</comment>
<evidence type="ECO:0000256" key="2">
    <source>
        <dbReference type="ARBA" id="ARBA00001974"/>
    </source>
</evidence>